<evidence type="ECO:0000256" key="1">
    <source>
        <dbReference type="SAM" id="MobiDB-lite"/>
    </source>
</evidence>
<dbReference type="Proteomes" id="UP000215483">
    <property type="component" value="Unassembled WGS sequence"/>
</dbReference>
<dbReference type="EMBL" id="MCGQ01000014">
    <property type="protein sequence ID" value="OXY94832.1"/>
    <property type="molecule type" value="Genomic_DNA"/>
</dbReference>
<accession>A0A233SGQ7</accession>
<evidence type="ECO:0000313" key="3">
    <source>
        <dbReference type="Proteomes" id="UP000215483"/>
    </source>
</evidence>
<reference evidence="2 3" key="1">
    <citation type="submission" date="2016-07" db="EMBL/GenBank/DDBJ databases">
        <title>Draft genome of Streptomyces diastatochromogenes.</title>
        <authorList>
            <person name="Podduturi R."/>
            <person name="Lukassen M.B."/>
            <person name="Clausen N."/>
            <person name="Nielsen J.L."/>
            <person name="Jorgensen N.O."/>
        </authorList>
    </citation>
    <scope>NUCLEOTIDE SEQUENCE [LARGE SCALE GENOMIC DNA]</scope>
    <source>
        <strain evidence="2 3">DSM 40608</strain>
    </source>
</reference>
<sequence length="117" mass="12328">MLHSRPITAPRSATDGFAISSHRNGTQATVLSYTSPWWCAAPYMTSSAVSRRSGSSDANPHSSSGTSVAESVYACPIDAQSTSSIPLNILPSPWFMARVPPLITGCRTPRTTGRACG</sequence>
<comment type="caution">
    <text evidence="2">The sequence shown here is derived from an EMBL/GenBank/DDBJ whole genome shotgun (WGS) entry which is preliminary data.</text>
</comment>
<gene>
    <name evidence="2" type="ORF">BEK98_17030</name>
</gene>
<dbReference type="AlphaFoldDB" id="A0A233SGQ7"/>
<organism evidence="2 3">
    <name type="scientific">Streptomyces diastatochromogenes</name>
    <dbReference type="NCBI Taxonomy" id="42236"/>
    <lineage>
        <taxon>Bacteria</taxon>
        <taxon>Bacillati</taxon>
        <taxon>Actinomycetota</taxon>
        <taxon>Actinomycetes</taxon>
        <taxon>Kitasatosporales</taxon>
        <taxon>Streptomycetaceae</taxon>
        <taxon>Streptomyces</taxon>
    </lineage>
</organism>
<feature type="region of interest" description="Disordered" evidence="1">
    <location>
        <begin position="1"/>
        <end position="20"/>
    </location>
</feature>
<evidence type="ECO:0000313" key="2">
    <source>
        <dbReference type="EMBL" id="OXY94832.1"/>
    </source>
</evidence>
<keyword evidence="3" id="KW-1185">Reference proteome</keyword>
<name>A0A233SGQ7_STRDA</name>
<protein>
    <submittedName>
        <fullName evidence="2">Uncharacterized protein</fullName>
    </submittedName>
</protein>
<proteinExistence type="predicted"/>